<reference evidence="2" key="1">
    <citation type="submission" date="2009-07" db="EMBL/GenBank/DDBJ databases">
        <authorList>
            <person name="Weinstock G."/>
            <person name="Sodergren E."/>
            <person name="Clifton S."/>
            <person name="Fulton L."/>
            <person name="Fulton B."/>
            <person name="Courtney L."/>
            <person name="Fronick C."/>
            <person name="Harrison M."/>
            <person name="Strong C."/>
            <person name="Farmer C."/>
            <person name="Delahaunty K."/>
            <person name="Markovic C."/>
            <person name="Hall O."/>
            <person name="Minx P."/>
            <person name="Tomlinson C."/>
            <person name="Mitreva M."/>
            <person name="Nelson J."/>
            <person name="Hou S."/>
            <person name="Wollam A."/>
            <person name="Pepin K.H."/>
            <person name="Johnson M."/>
            <person name="Bhonagiri V."/>
            <person name="Nash W.E."/>
            <person name="Warren W."/>
            <person name="Chinwalla A."/>
            <person name="Mardis E.R."/>
            <person name="Wilson R.K."/>
        </authorList>
    </citation>
    <scope>NUCLEOTIDE SEQUENCE [LARGE SCALE GENOMIC DNA]</scope>
    <source>
        <strain evidence="2">ATCC 29256</strain>
    </source>
</reference>
<evidence type="ECO:0000313" key="2">
    <source>
        <dbReference type="EMBL" id="EET42729.1"/>
    </source>
</evidence>
<dbReference type="EMBL" id="ACKO02000039">
    <property type="protein sequence ID" value="EET42729.1"/>
    <property type="molecule type" value="Genomic_DNA"/>
</dbReference>
<name>C6MAG5_NEISI</name>
<organism evidence="2 3">
    <name type="scientific">Neisseria sicca ATCC 29256</name>
    <dbReference type="NCBI Taxonomy" id="547045"/>
    <lineage>
        <taxon>Bacteria</taxon>
        <taxon>Pseudomonadati</taxon>
        <taxon>Pseudomonadota</taxon>
        <taxon>Betaproteobacteria</taxon>
        <taxon>Neisseriales</taxon>
        <taxon>Neisseriaceae</taxon>
        <taxon>Neisseria</taxon>
    </lineage>
</organism>
<protein>
    <submittedName>
        <fullName evidence="2">Uncharacterized protein</fullName>
    </submittedName>
</protein>
<proteinExistence type="predicted"/>
<feature type="region of interest" description="Disordered" evidence="1">
    <location>
        <begin position="1"/>
        <end position="24"/>
    </location>
</feature>
<accession>C6MAG5</accession>
<dbReference type="AlphaFoldDB" id="C6MAG5"/>
<dbReference type="Proteomes" id="UP000005365">
    <property type="component" value="Unassembled WGS sequence"/>
</dbReference>
<sequence>GCTNLIFPNPQSHPHPSLPRDGEGTELLINRRGRLKITIYEVSDDLV</sequence>
<feature type="non-terminal residue" evidence="2">
    <location>
        <position position="1"/>
    </location>
</feature>
<comment type="caution">
    <text evidence="2">The sequence shown here is derived from an EMBL/GenBank/DDBJ whole genome shotgun (WGS) entry which is preliminary data.</text>
</comment>
<keyword evidence="3" id="KW-1185">Reference proteome</keyword>
<evidence type="ECO:0000256" key="1">
    <source>
        <dbReference type="SAM" id="MobiDB-lite"/>
    </source>
</evidence>
<evidence type="ECO:0000313" key="3">
    <source>
        <dbReference type="Proteomes" id="UP000005365"/>
    </source>
</evidence>
<gene>
    <name evidence="2" type="ORF">NEISICOT_03547</name>
</gene>